<dbReference type="EMBL" id="KZ819670">
    <property type="protein sequence ID" value="PWN26715.1"/>
    <property type="molecule type" value="Genomic_DNA"/>
</dbReference>
<dbReference type="InterPro" id="IPR036770">
    <property type="entry name" value="Ankyrin_rpt-contain_sf"/>
</dbReference>
<evidence type="ECO:0000259" key="5">
    <source>
        <dbReference type="PROSITE" id="PS51299"/>
    </source>
</evidence>
<dbReference type="PROSITE" id="PS50088">
    <property type="entry name" value="ANK_REPEAT"/>
    <property type="match status" value="1"/>
</dbReference>
<dbReference type="AlphaFoldDB" id="A0A316UUD7"/>
<accession>A0A316UUD7</accession>
<dbReference type="Pfam" id="PF04383">
    <property type="entry name" value="KilA-N"/>
    <property type="match status" value="1"/>
</dbReference>
<dbReference type="GO" id="GO:0003677">
    <property type="term" value="F:DNA binding"/>
    <property type="evidence" value="ECO:0007669"/>
    <property type="project" value="InterPro"/>
</dbReference>
<dbReference type="STRING" id="1569628.A0A316UUD7"/>
<dbReference type="RefSeq" id="XP_025361327.1">
    <property type="nucleotide sequence ID" value="XM_025504480.1"/>
</dbReference>
<dbReference type="Gene3D" id="1.25.40.20">
    <property type="entry name" value="Ankyrin repeat-containing domain"/>
    <property type="match status" value="1"/>
</dbReference>
<feature type="compositionally biased region" description="Low complexity" evidence="4">
    <location>
        <begin position="576"/>
        <end position="589"/>
    </location>
</feature>
<proteinExistence type="predicted"/>
<organism evidence="6 7">
    <name type="scientific">Jaminaea rosea</name>
    <dbReference type="NCBI Taxonomy" id="1569628"/>
    <lineage>
        <taxon>Eukaryota</taxon>
        <taxon>Fungi</taxon>
        <taxon>Dikarya</taxon>
        <taxon>Basidiomycota</taxon>
        <taxon>Ustilaginomycotina</taxon>
        <taxon>Exobasidiomycetes</taxon>
        <taxon>Microstromatales</taxon>
        <taxon>Microstromatales incertae sedis</taxon>
        <taxon>Jaminaea</taxon>
    </lineage>
</organism>
<dbReference type="Gene3D" id="3.10.260.10">
    <property type="entry name" value="Transcription regulator HTH, APSES-type DNA-binding domain"/>
    <property type="match status" value="1"/>
</dbReference>
<dbReference type="PANTHER" id="PTHR43828:SF3">
    <property type="entry name" value="CHROMO DOMAIN-CONTAINING PROTEIN"/>
    <property type="match status" value="1"/>
</dbReference>
<feature type="compositionally biased region" description="Low complexity" evidence="4">
    <location>
        <begin position="160"/>
        <end position="178"/>
    </location>
</feature>
<feature type="compositionally biased region" description="Low complexity" evidence="4">
    <location>
        <begin position="200"/>
        <end position="222"/>
    </location>
</feature>
<protein>
    <recommendedName>
        <fullName evidence="5">HTH APSES-type domain-containing protein</fullName>
    </recommendedName>
</protein>
<keyword evidence="2 3" id="KW-0040">ANK repeat</keyword>
<dbReference type="GO" id="GO:0033309">
    <property type="term" value="C:SBF transcription complex"/>
    <property type="evidence" value="ECO:0007669"/>
    <property type="project" value="TreeGrafter"/>
</dbReference>
<dbReference type="PANTHER" id="PTHR43828">
    <property type="entry name" value="ASPARAGINASE"/>
    <property type="match status" value="1"/>
</dbReference>
<feature type="compositionally biased region" description="Low complexity" evidence="4">
    <location>
        <begin position="1"/>
        <end position="13"/>
    </location>
</feature>
<feature type="region of interest" description="Disordered" evidence="4">
    <location>
        <begin position="142"/>
        <end position="339"/>
    </location>
</feature>
<feature type="compositionally biased region" description="Polar residues" evidence="4">
    <location>
        <begin position="180"/>
        <end position="194"/>
    </location>
</feature>
<dbReference type="PROSITE" id="PS51299">
    <property type="entry name" value="HTH_APSES"/>
    <property type="match status" value="1"/>
</dbReference>
<dbReference type="InterPro" id="IPR036887">
    <property type="entry name" value="HTH_APSES_sf"/>
</dbReference>
<evidence type="ECO:0000256" key="3">
    <source>
        <dbReference type="PROSITE-ProRule" id="PRU00023"/>
    </source>
</evidence>
<dbReference type="OrthoDB" id="6718656at2759"/>
<dbReference type="GeneID" id="37026303"/>
<feature type="region of interest" description="Disordered" evidence="4">
    <location>
        <begin position="1"/>
        <end position="32"/>
    </location>
</feature>
<reference evidence="6 7" key="1">
    <citation type="journal article" date="2018" name="Mol. Biol. Evol.">
        <title>Broad Genomic Sampling Reveals a Smut Pathogenic Ancestry of the Fungal Clade Ustilaginomycotina.</title>
        <authorList>
            <person name="Kijpornyongpan T."/>
            <person name="Mondo S.J."/>
            <person name="Barry K."/>
            <person name="Sandor L."/>
            <person name="Lee J."/>
            <person name="Lipzen A."/>
            <person name="Pangilinan J."/>
            <person name="LaButti K."/>
            <person name="Hainaut M."/>
            <person name="Henrissat B."/>
            <person name="Grigoriev I.V."/>
            <person name="Spatafora J.W."/>
            <person name="Aime M.C."/>
        </authorList>
    </citation>
    <scope>NUCLEOTIDE SEQUENCE [LARGE SCALE GENOMIC DNA]</scope>
    <source>
        <strain evidence="6 7">MCA 5214</strain>
    </source>
</reference>
<feature type="domain" description="HTH APSES-type" evidence="5">
    <location>
        <begin position="42"/>
        <end position="148"/>
    </location>
</feature>
<dbReference type="SUPFAM" id="SSF54616">
    <property type="entry name" value="DNA-binding domain of Mlu1-box binding protein MBP1"/>
    <property type="match status" value="1"/>
</dbReference>
<dbReference type="InterPro" id="IPR051642">
    <property type="entry name" value="SWI6-like"/>
</dbReference>
<dbReference type="Pfam" id="PF13637">
    <property type="entry name" value="Ank_4"/>
    <property type="match status" value="1"/>
</dbReference>
<evidence type="ECO:0000313" key="6">
    <source>
        <dbReference type="EMBL" id="PWN26715.1"/>
    </source>
</evidence>
<feature type="region of interest" description="Disordered" evidence="4">
    <location>
        <begin position="841"/>
        <end position="867"/>
    </location>
</feature>
<evidence type="ECO:0000256" key="1">
    <source>
        <dbReference type="ARBA" id="ARBA00022737"/>
    </source>
</evidence>
<evidence type="ECO:0000313" key="7">
    <source>
        <dbReference type="Proteomes" id="UP000245884"/>
    </source>
</evidence>
<dbReference type="GO" id="GO:0001228">
    <property type="term" value="F:DNA-binding transcription activator activity, RNA polymerase II-specific"/>
    <property type="evidence" value="ECO:0007669"/>
    <property type="project" value="UniProtKB-ARBA"/>
</dbReference>
<dbReference type="InterPro" id="IPR002110">
    <property type="entry name" value="Ankyrin_rpt"/>
</dbReference>
<dbReference type="SUPFAM" id="SSF48403">
    <property type="entry name" value="Ankyrin repeat"/>
    <property type="match status" value="1"/>
</dbReference>
<sequence length="867" mass="92018">MASASPSGPAGAPTKQQLPLSSSAGGVPPRPPSPLAGPAPLVYLATYSNVPVYEITIRGIAVMRRRADGFLNATQILKVAGIEKAKRTKILEKEILTGEHEKVQGGYGKYQGTWIPLRRAQELAATYNVAHLLRPVLEFDPRTADSIPTAGPKRRPNPNAPANSALFKGANAGANANGPRKSSTPTKGPSQQPRFLTLRAPPSDDAAGPSAASTSAGIPPGSTSTMRQALSNYSEYGYTPQGVPLPTPSKNKRTEPDEANSPSEQQQSQPSKRPRADIGPSPVKDLAALVSPESSFRGASHPRLHRVPLGPPDELVGKAGNARFADRPQPVRSEDEGEKRMKERLVSYFMEDEGEDRAAQQGTPVERLNTILNELRAAVSLGGAASSNDEGGPAPCIDLVIDDHGHTALHWASALCRLPLVKTLVALPTSEGGANLFAGNAAGETALHRSVLVTNAYDASLFPDLLTLLSPTLHTRDFKSRTVLHHIALVAALKGRATPARYYLACLLEYIARHEGGKFSAIVDAQDDDGETALGIAARQGNSSMVKMLLEVGARKDLPNCLGLKPSDWGIDGGPSTSTSNAASSSTAAGDLSAQTREDLKESRSDLVTALMRPPAAPLQKSQDVLDQLRSILDGLSSTSSAELTAKAEALATAQSHLQSATRELTSRRKAVKGKQAEVALLLERRIRVGNLKRRLARVLSGRAVAGEEKGGQPALPEVEQSVIDQLVVRHDSGEMKRDEDGLLDSVLGTVKDSDPPSAILPSYRYATSYLTQLNATLRTSITQLRSESTLRESQCRRVVAMYSRIEEGKVEAILDDLVNAVETNSDVDLARVAGFLAKLGGSAKGGRKMGAGEPSSSPRRGETHAA</sequence>
<dbReference type="SMART" id="SM01252">
    <property type="entry name" value="KilA-N"/>
    <property type="match status" value="1"/>
</dbReference>
<keyword evidence="7" id="KW-1185">Reference proteome</keyword>
<evidence type="ECO:0000256" key="4">
    <source>
        <dbReference type="SAM" id="MobiDB-lite"/>
    </source>
</evidence>
<gene>
    <name evidence="6" type="ORF">BDZ90DRAFT_221489</name>
</gene>
<keyword evidence="1" id="KW-0677">Repeat</keyword>
<dbReference type="Proteomes" id="UP000245884">
    <property type="component" value="Unassembled WGS sequence"/>
</dbReference>
<dbReference type="FunFam" id="3.10.260.10:FF:000001">
    <property type="entry name" value="APSES transcription factor (MbpA)"/>
    <property type="match status" value="1"/>
</dbReference>
<feature type="compositionally biased region" description="Polar residues" evidence="4">
    <location>
        <begin position="223"/>
        <end position="234"/>
    </location>
</feature>
<dbReference type="InterPro" id="IPR003163">
    <property type="entry name" value="Tscrpt_reg_HTH_APSES-type"/>
</dbReference>
<dbReference type="GO" id="GO:0030907">
    <property type="term" value="C:MBF transcription complex"/>
    <property type="evidence" value="ECO:0007669"/>
    <property type="project" value="TreeGrafter"/>
</dbReference>
<evidence type="ECO:0000256" key="2">
    <source>
        <dbReference type="ARBA" id="ARBA00023043"/>
    </source>
</evidence>
<dbReference type="SMART" id="SM00248">
    <property type="entry name" value="ANK"/>
    <property type="match status" value="2"/>
</dbReference>
<feature type="region of interest" description="Disordered" evidence="4">
    <location>
        <begin position="572"/>
        <end position="599"/>
    </location>
</feature>
<feature type="compositionally biased region" description="Low complexity" evidence="4">
    <location>
        <begin position="261"/>
        <end position="271"/>
    </location>
</feature>
<dbReference type="InterPro" id="IPR018004">
    <property type="entry name" value="KilA/APSES_HTH"/>
</dbReference>
<feature type="repeat" description="ANK" evidence="3">
    <location>
        <begin position="529"/>
        <end position="561"/>
    </location>
</feature>
<dbReference type="PROSITE" id="PS50297">
    <property type="entry name" value="ANK_REP_REGION"/>
    <property type="match status" value="1"/>
</dbReference>
<name>A0A316UUD7_9BASI</name>